<feature type="domain" description="Response regulatory" evidence="10">
    <location>
        <begin position="2"/>
        <end position="119"/>
    </location>
</feature>
<reference evidence="11 12" key="1">
    <citation type="submission" date="2019-02" db="EMBL/GenBank/DDBJ databases">
        <title>Paenibacillus sp. nov., isolated from surface-sterilized tissue of Thalictrum simplex L.</title>
        <authorList>
            <person name="Tuo L."/>
        </authorList>
    </citation>
    <scope>NUCLEOTIDE SEQUENCE [LARGE SCALE GENOMIC DNA]</scope>
    <source>
        <strain evidence="11 12">N2SHLJ1</strain>
    </source>
</reference>
<dbReference type="AlphaFoldDB" id="A0A4Q9DUZ9"/>
<dbReference type="SUPFAM" id="SSF46689">
    <property type="entry name" value="Homeodomain-like"/>
    <property type="match status" value="1"/>
</dbReference>
<accession>A0A4Q9DUZ9</accession>
<name>A0A4Q9DUZ9_9BACL</name>
<dbReference type="GO" id="GO:0000160">
    <property type="term" value="P:phosphorelay signal transduction system"/>
    <property type="evidence" value="ECO:0007669"/>
    <property type="project" value="UniProtKB-KW"/>
</dbReference>
<keyword evidence="12" id="KW-1185">Reference proteome</keyword>
<dbReference type="PROSITE" id="PS00041">
    <property type="entry name" value="HTH_ARAC_FAMILY_1"/>
    <property type="match status" value="1"/>
</dbReference>
<evidence type="ECO:0000256" key="2">
    <source>
        <dbReference type="ARBA" id="ARBA00022490"/>
    </source>
</evidence>
<sequence>MKVLLVDDDAFVVNGLKSMIAWDRLGIDEIVTAHDGEEAWLQFQRSKPDLLMTDVYMPRMNGLELIKQIRTVDADLPVVILSGYGEFDYAKEAIHLDVAQYILKPAVFTEIEKVLNDVLSEKALADRKKQYFDGLLHQLEQSVPILREQFLFDMITIGMKRKDAAGNKIQFLQLEESVFHGGLVMSLMLHRERKQKTELEKDWQLYKFAAYNVAQEIVAKAGQGYVLRYMEDRLSIVMFGEREETLSRAQRVAEELIGSIGTYLELNANVGIGHWYGEISSYPLSCKESRELLTMAEYEGYQKIFDARHAGEYPGEAWPAYPLEQVRQLSEALLRSDLPYVMQRWAKIEAALLNEQRYSLKYIKTVCITMINGLVLSVMEEGTAKLELGMLAGFLQTLQSAQDGQSLMNHISDILKQLHGLLDQKNDAGKQITYVQYVKKAVSEQYMHNISFSKLADELHLTRNYLSGIFKTVTGDSFSNYLSLYRIERAKDLMKTQRYMIYEISEMVGYSDPAYFSRVFKNVTGISPTDYTLGK</sequence>
<evidence type="ECO:0000256" key="8">
    <source>
        <dbReference type="PROSITE-ProRule" id="PRU00169"/>
    </source>
</evidence>
<feature type="modified residue" description="4-aspartylphosphate" evidence="8">
    <location>
        <position position="54"/>
    </location>
</feature>
<comment type="caution">
    <text evidence="11">The sequence shown here is derived from an EMBL/GenBank/DDBJ whole genome shotgun (WGS) entry which is preliminary data.</text>
</comment>
<evidence type="ECO:0000259" key="9">
    <source>
        <dbReference type="PROSITE" id="PS01124"/>
    </source>
</evidence>
<dbReference type="InterPro" id="IPR018060">
    <property type="entry name" value="HTH_AraC"/>
</dbReference>
<evidence type="ECO:0000313" key="11">
    <source>
        <dbReference type="EMBL" id="TBL79408.1"/>
    </source>
</evidence>
<evidence type="ECO:0000259" key="10">
    <source>
        <dbReference type="PROSITE" id="PS50110"/>
    </source>
</evidence>
<dbReference type="Pfam" id="PF12833">
    <property type="entry name" value="HTH_18"/>
    <property type="match status" value="1"/>
</dbReference>
<dbReference type="RefSeq" id="WP_131013352.1">
    <property type="nucleotide sequence ID" value="NZ_SIRE01000007.1"/>
</dbReference>
<dbReference type="Pfam" id="PF00072">
    <property type="entry name" value="Response_reg"/>
    <property type="match status" value="1"/>
</dbReference>
<dbReference type="PROSITE" id="PS50110">
    <property type="entry name" value="RESPONSE_REGULATORY"/>
    <property type="match status" value="1"/>
</dbReference>
<dbReference type="SMART" id="SM00448">
    <property type="entry name" value="REC"/>
    <property type="match status" value="1"/>
</dbReference>
<keyword evidence="5" id="KW-0805">Transcription regulation</keyword>
<dbReference type="InterPro" id="IPR009057">
    <property type="entry name" value="Homeodomain-like_sf"/>
</dbReference>
<keyword evidence="3 8" id="KW-0597">Phosphoprotein</keyword>
<comment type="subcellular location">
    <subcellularLocation>
        <location evidence="1">Cytoplasm</location>
    </subcellularLocation>
</comment>
<keyword evidence="6" id="KW-0238">DNA-binding</keyword>
<evidence type="ECO:0000256" key="5">
    <source>
        <dbReference type="ARBA" id="ARBA00023015"/>
    </source>
</evidence>
<dbReference type="Gene3D" id="3.40.50.2300">
    <property type="match status" value="1"/>
</dbReference>
<dbReference type="GO" id="GO:0005737">
    <property type="term" value="C:cytoplasm"/>
    <property type="evidence" value="ECO:0007669"/>
    <property type="project" value="UniProtKB-SubCell"/>
</dbReference>
<dbReference type="InterPro" id="IPR020449">
    <property type="entry name" value="Tscrpt_reg_AraC-type_HTH"/>
</dbReference>
<keyword evidence="2" id="KW-0963">Cytoplasm</keyword>
<dbReference type="PANTHER" id="PTHR42713:SF3">
    <property type="entry name" value="TRANSCRIPTIONAL REGULATORY PROTEIN HPTR"/>
    <property type="match status" value="1"/>
</dbReference>
<dbReference type="SMART" id="SM00342">
    <property type="entry name" value="HTH_ARAC"/>
    <property type="match status" value="1"/>
</dbReference>
<evidence type="ECO:0000256" key="7">
    <source>
        <dbReference type="ARBA" id="ARBA00023163"/>
    </source>
</evidence>
<evidence type="ECO:0000256" key="3">
    <source>
        <dbReference type="ARBA" id="ARBA00022553"/>
    </source>
</evidence>
<protein>
    <submittedName>
        <fullName evidence="11">Response regulator</fullName>
    </submittedName>
</protein>
<dbReference type="OrthoDB" id="342399at2"/>
<dbReference type="InterPro" id="IPR001789">
    <property type="entry name" value="Sig_transdc_resp-reg_receiver"/>
</dbReference>
<keyword evidence="4" id="KW-0902">Two-component regulatory system</keyword>
<evidence type="ECO:0000256" key="4">
    <source>
        <dbReference type="ARBA" id="ARBA00023012"/>
    </source>
</evidence>
<evidence type="ECO:0000256" key="1">
    <source>
        <dbReference type="ARBA" id="ARBA00004496"/>
    </source>
</evidence>
<dbReference type="GO" id="GO:0003700">
    <property type="term" value="F:DNA-binding transcription factor activity"/>
    <property type="evidence" value="ECO:0007669"/>
    <property type="project" value="InterPro"/>
</dbReference>
<dbReference type="InterPro" id="IPR018062">
    <property type="entry name" value="HTH_AraC-typ_CS"/>
</dbReference>
<dbReference type="Proteomes" id="UP000293142">
    <property type="component" value="Unassembled WGS sequence"/>
</dbReference>
<dbReference type="CDD" id="cd17536">
    <property type="entry name" value="REC_YesN-like"/>
    <property type="match status" value="1"/>
</dbReference>
<evidence type="ECO:0000313" key="12">
    <source>
        <dbReference type="Proteomes" id="UP000293142"/>
    </source>
</evidence>
<dbReference type="EMBL" id="SIRE01000007">
    <property type="protein sequence ID" value="TBL79408.1"/>
    <property type="molecule type" value="Genomic_DNA"/>
</dbReference>
<dbReference type="PRINTS" id="PR00032">
    <property type="entry name" value="HTHARAC"/>
</dbReference>
<feature type="domain" description="HTH araC/xylS-type" evidence="9">
    <location>
        <begin position="436"/>
        <end position="534"/>
    </location>
</feature>
<keyword evidence="7" id="KW-0804">Transcription</keyword>
<dbReference type="Gene3D" id="1.10.10.60">
    <property type="entry name" value="Homeodomain-like"/>
    <property type="match status" value="2"/>
</dbReference>
<evidence type="ECO:0000256" key="6">
    <source>
        <dbReference type="ARBA" id="ARBA00023125"/>
    </source>
</evidence>
<dbReference type="PANTHER" id="PTHR42713">
    <property type="entry name" value="HISTIDINE KINASE-RELATED"/>
    <property type="match status" value="1"/>
</dbReference>
<organism evidence="11 12">
    <name type="scientific">Paenibacillus thalictri</name>
    <dbReference type="NCBI Taxonomy" id="2527873"/>
    <lineage>
        <taxon>Bacteria</taxon>
        <taxon>Bacillati</taxon>
        <taxon>Bacillota</taxon>
        <taxon>Bacilli</taxon>
        <taxon>Bacillales</taxon>
        <taxon>Paenibacillaceae</taxon>
        <taxon>Paenibacillus</taxon>
    </lineage>
</organism>
<gene>
    <name evidence="11" type="ORF">EYB31_10855</name>
</gene>
<proteinExistence type="predicted"/>
<dbReference type="SUPFAM" id="SSF52172">
    <property type="entry name" value="CheY-like"/>
    <property type="match status" value="1"/>
</dbReference>
<dbReference type="InterPro" id="IPR011006">
    <property type="entry name" value="CheY-like_superfamily"/>
</dbReference>
<dbReference type="InterPro" id="IPR051552">
    <property type="entry name" value="HptR"/>
</dbReference>
<dbReference type="PROSITE" id="PS01124">
    <property type="entry name" value="HTH_ARAC_FAMILY_2"/>
    <property type="match status" value="1"/>
</dbReference>
<dbReference type="GO" id="GO:0043565">
    <property type="term" value="F:sequence-specific DNA binding"/>
    <property type="evidence" value="ECO:0007669"/>
    <property type="project" value="InterPro"/>
</dbReference>